<keyword evidence="3" id="KW-1185">Reference proteome</keyword>
<dbReference type="EMBL" id="FNVD01000007">
    <property type="protein sequence ID" value="SEF96565.1"/>
    <property type="molecule type" value="Genomic_DNA"/>
</dbReference>
<protein>
    <submittedName>
        <fullName evidence="2">Uncharacterized protein</fullName>
    </submittedName>
</protein>
<feature type="region of interest" description="Disordered" evidence="1">
    <location>
        <begin position="53"/>
        <end position="78"/>
    </location>
</feature>
<reference evidence="2 3" key="1">
    <citation type="submission" date="2016-10" db="EMBL/GenBank/DDBJ databases">
        <authorList>
            <person name="de Groot N.N."/>
        </authorList>
    </citation>
    <scope>NUCLEOTIDE SEQUENCE [LARGE SCALE GENOMIC DNA]</scope>
    <source>
        <strain evidence="2 3">DSM 23413</strain>
    </source>
</reference>
<sequence length="78" mass="8388">MADLFLTKTRISPSDLVEAGGRPVLERHAELHALLSDRAGPATAALFAEPLVSRGNDAAPPPCRGMRAARARRGRFRP</sequence>
<gene>
    <name evidence="2" type="ORF">SAMN05421751_107199</name>
</gene>
<evidence type="ECO:0000313" key="3">
    <source>
        <dbReference type="Proteomes" id="UP000236742"/>
    </source>
</evidence>
<proteinExistence type="predicted"/>
<organism evidence="2 3">
    <name type="scientific">Jhaorihella thermophila</name>
    <dbReference type="NCBI Taxonomy" id="488547"/>
    <lineage>
        <taxon>Bacteria</taxon>
        <taxon>Pseudomonadati</taxon>
        <taxon>Pseudomonadota</taxon>
        <taxon>Alphaproteobacteria</taxon>
        <taxon>Rhodobacterales</taxon>
        <taxon>Paracoccaceae</taxon>
        <taxon>Jhaorihella</taxon>
    </lineage>
</organism>
<dbReference type="Proteomes" id="UP000236742">
    <property type="component" value="Unassembled WGS sequence"/>
</dbReference>
<dbReference type="RefSeq" id="WP_104008057.1">
    <property type="nucleotide sequence ID" value="NZ_FNVD01000007.1"/>
</dbReference>
<accession>A0A1H5WAU4</accession>
<evidence type="ECO:0000313" key="2">
    <source>
        <dbReference type="EMBL" id="SEF96565.1"/>
    </source>
</evidence>
<evidence type="ECO:0000256" key="1">
    <source>
        <dbReference type="SAM" id="MobiDB-lite"/>
    </source>
</evidence>
<dbReference type="AlphaFoldDB" id="A0A1H5WAU4"/>
<name>A0A1H5WAU4_9RHOB</name>
<feature type="compositionally biased region" description="Basic residues" evidence="1">
    <location>
        <begin position="67"/>
        <end position="78"/>
    </location>
</feature>
<dbReference type="OrthoDB" id="9766361at2"/>